<evidence type="ECO:0008006" key="4">
    <source>
        <dbReference type="Google" id="ProtNLM"/>
    </source>
</evidence>
<dbReference type="Proteomes" id="UP000824321">
    <property type="component" value="Chromosome"/>
</dbReference>
<gene>
    <name evidence="2" type="ORF">K3136_00865</name>
</gene>
<dbReference type="EMBL" id="CP081294">
    <property type="protein sequence ID" value="QZD95312.1"/>
    <property type="molecule type" value="Genomic_DNA"/>
</dbReference>
<protein>
    <recommendedName>
        <fullName evidence="4">Uracil-DNA glycosylase-like domain-containing protein</fullName>
    </recommendedName>
</protein>
<evidence type="ECO:0000313" key="3">
    <source>
        <dbReference type="Proteomes" id="UP000824321"/>
    </source>
</evidence>
<accession>A0ABX9A1Z8</accession>
<sequence length="302" mass="33000">MMTTSQGIDSRSLISLSFRRLSVGIALIAGRFEVKTQGGRNMIADKPETRELSPADALEAALDWWREAGVEDDYRDETTSWLAEPEEEQAVASPKPRKLPEEPKQTPLERAFEGTAQTAQIGGAPANYPATLEKFREWWMAESSLSLAGVPHRLPPRGVAGAKLMVIVPEPMEGDTETLLSGAPGRFLEAVTGSMGLQPHELYLASALPAPVSLPDWAAIAGQGMSEVTKHHITVAAPHRVLVFGRALAPLFDISPDMAREPAVVKAGENTLPLMLAPQLAELARSAPRRRNFWNRWLEWTA</sequence>
<evidence type="ECO:0000313" key="2">
    <source>
        <dbReference type="EMBL" id="QZD95312.1"/>
    </source>
</evidence>
<keyword evidence="3" id="KW-1185">Reference proteome</keyword>
<dbReference type="RefSeq" id="WP_221431052.1">
    <property type="nucleotide sequence ID" value="NZ_CP081294.1"/>
</dbReference>
<feature type="region of interest" description="Disordered" evidence="1">
    <location>
        <begin position="75"/>
        <end position="104"/>
    </location>
</feature>
<proteinExistence type="predicted"/>
<name>A0ABX9A1Z8_9SPHN</name>
<evidence type="ECO:0000256" key="1">
    <source>
        <dbReference type="SAM" id="MobiDB-lite"/>
    </source>
</evidence>
<organism evidence="2 3">
    <name type="scientific">Qipengyuania gelatinilytica</name>
    <dbReference type="NCBI Taxonomy" id="2867231"/>
    <lineage>
        <taxon>Bacteria</taxon>
        <taxon>Pseudomonadati</taxon>
        <taxon>Pseudomonadota</taxon>
        <taxon>Alphaproteobacteria</taxon>
        <taxon>Sphingomonadales</taxon>
        <taxon>Erythrobacteraceae</taxon>
        <taxon>Qipengyuania</taxon>
    </lineage>
</organism>
<reference evidence="2 3" key="1">
    <citation type="submission" date="2021-08" db="EMBL/GenBank/DDBJ databases">
        <title>Comparative Genomics Analysis of the Genus Qipengyuania Reveals Extensive Genetic Diversity and Metabolic Versatility, Including the Description of Fifteen Novel Species.</title>
        <authorList>
            <person name="Liu Y."/>
        </authorList>
    </citation>
    <scope>NUCLEOTIDE SEQUENCE [LARGE SCALE GENOMIC DNA]</scope>
    <source>
        <strain evidence="2 3">1NDH1</strain>
    </source>
</reference>